<feature type="transmembrane region" description="Helical" evidence="2">
    <location>
        <begin position="100"/>
        <end position="123"/>
    </location>
</feature>
<reference evidence="4" key="2">
    <citation type="submission" date="2015-01" db="EMBL/GenBank/DDBJ databases">
        <title>Evolutionary Origins and Diversification of the Mycorrhizal Mutualists.</title>
        <authorList>
            <consortium name="DOE Joint Genome Institute"/>
            <consortium name="Mycorrhizal Genomics Consortium"/>
            <person name="Kohler A."/>
            <person name="Kuo A."/>
            <person name="Nagy L.G."/>
            <person name="Floudas D."/>
            <person name="Copeland A."/>
            <person name="Barry K.W."/>
            <person name="Cichocki N."/>
            <person name="Veneault-Fourrey C."/>
            <person name="LaButti K."/>
            <person name="Lindquist E.A."/>
            <person name="Lipzen A."/>
            <person name="Lundell T."/>
            <person name="Morin E."/>
            <person name="Murat C."/>
            <person name="Riley R."/>
            <person name="Ohm R."/>
            <person name="Sun H."/>
            <person name="Tunlid A."/>
            <person name="Henrissat B."/>
            <person name="Grigoriev I.V."/>
            <person name="Hibbett D.S."/>
            <person name="Martin F."/>
        </authorList>
    </citation>
    <scope>NUCLEOTIDE SEQUENCE [LARGE SCALE GENOMIC DNA]</scope>
    <source>
        <strain evidence="4">MAFF 305830</strain>
    </source>
</reference>
<protein>
    <submittedName>
        <fullName evidence="3">Uncharacterized protein</fullName>
    </submittedName>
</protein>
<dbReference type="STRING" id="933852.A0A0C3AMZ4"/>
<sequence>MASLGPLQQSPYHSFEDLKELEGSTSAKHVELSEQEEGDILISVPPKHEPGASSSLLDHDYREQQRTDSPRPGTLAQQRGRKQLTRQRVFPDDTTRSSTAYIVGGIVVSILLADTHHIFLSWLHARPIDEFSQFWVKNASNGLASAVAIAIGVSATSALVQAKWRAAGKQSMPIRTIDNLFALPAPSALAQTLARPKRVLGLPIIATILIQALVLVGVLAPNALTVEPSERVTRVVRVPSLDLSKGSLSSIEYATVGIYTNVSMTWSSLLNSIMLVPPVTNWKAPLGCGVACIFELEYNAPGLECRNLTSDEIRPQSSNLTWDSHVYEASSSLYPNWNRSQIDVHWDIDDVYDLIISHNTYRPAEPESFLQGGQGVSCTFRNATYHATVDFSNNTQRATTSIVSYGAVLGGQQNCLYDPWNAVGPFPECWVNGINTRALCEIFAAAFVGRIRIPGLFTIDVGNLQLVRSIFNLTQSGEGDPSFDLKVPDLGESLVGIFSNLTLGFIPHRDQTTLVEMIAWDGKNVWNYTKWILWAVYIPFFALAIPVALYGLFSIRVCGMGMDDKFSSYLITTRGANPDAKCQSSLTFDDLQTARLVYQKNKASFVDSARI</sequence>
<dbReference type="PANTHER" id="PTHR35041:SF3">
    <property type="entry name" value="FORMYLMETHIONINE DEFORMYLASE-LIKE PROTEIN"/>
    <property type="match status" value="1"/>
</dbReference>
<feature type="transmembrane region" description="Helical" evidence="2">
    <location>
        <begin position="531"/>
        <end position="553"/>
    </location>
</feature>
<keyword evidence="2" id="KW-0472">Membrane</keyword>
<feature type="transmembrane region" description="Helical" evidence="2">
    <location>
        <begin position="143"/>
        <end position="162"/>
    </location>
</feature>
<evidence type="ECO:0000256" key="2">
    <source>
        <dbReference type="SAM" id="Phobius"/>
    </source>
</evidence>
<dbReference type="PANTHER" id="PTHR35041">
    <property type="entry name" value="MEDIATOR OF RNA POLYMERASE II TRANSCRIPTION SUBUNIT 1"/>
    <property type="match status" value="1"/>
</dbReference>
<reference evidence="3 4" key="1">
    <citation type="submission" date="2014-04" db="EMBL/GenBank/DDBJ databases">
        <authorList>
            <consortium name="DOE Joint Genome Institute"/>
            <person name="Kuo A."/>
            <person name="Zuccaro A."/>
            <person name="Kohler A."/>
            <person name="Nagy L.G."/>
            <person name="Floudas D."/>
            <person name="Copeland A."/>
            <person name="Barry K.W."/>
            <person name="Cichocki N."/>
            <person name="Veneault-Fourrey C."/>
            <person name="LaButti K."/>
            <person name="Lindquist E.A."/>
            <person name="Lipzen A."/>
            <person name="Lundell T."/>
            <person name="Morin E."/>
            <person name="Murat C."/>
            <person name="Sun H."/>
            <person name="Tunlid A."/>
            <person name="Henrissat B."/>
            <person name="Grigoriev I.V."/>
            <person name="Hibbett D.S."/>
            <person name="Martin F."/>
            <person name="Nordberg H.P."/>
            <person name="Cantor M.N."/>
            <person name="Hua S.X."/>
        </authorList>
    </citation>
    <scope>NUCLEOTIDE SEQUENCE [LARGE SCALE GENOMIC DNA]</scope>
    <source>
        <strain evidence="3 4">MAFF 305830</strain>
    </source>
</reference>
<feature type="compositionally biased region" description="Basic and acidic residues" evidence="1">
    <location>
        <begin position="14"/>
        <end position="32"/>
    </location>
</feature>
<feature type="transmembrane region" description="Helical" evidence="2">
    <location>
        <begin position="199"/>
        <end position="220"/>
    </location>
</feature>
<proteinExistence type="predicted"/>
<accession>A0A0C3AMZ4</accession>
<organism evidence="3 4">
    <name type="scientific">Serendipita vermifera MAFF 305830</name>
    <dbReference type="NCBI Taxonomy" id="933852"/>
    <lineage>
        <taxon>Eukaryota</taxon>
        <taxon>Fungi</taxon>
        <taxon>Dikarya</taxon>
        <taxon>Basidiomycota</taxon>
        <taxon>Agaricomycotina</taxon>
        <taxon>Agaricomycetes</taxon>
        <taxon>Sebacinales</taxon>
        <taxon>Serendipitaceae</taxon>
        <taxon>Serendipita</taxon>
    </lineage>
</organism>
<evidence type="ECO:0000313" key="3">
    <source>
        <dbReference type="EMBL" id="KIM25955.1"/>
    </source>
</evidence>
<dbReference type="HOGENOM" id="CLU_031068_0_0_1"/>
<feature type="compositionally biased region" description="Polar residues" evidence="1">
    <location>
        <begin position="1"/>
        <end position="12"/>
    </location>
</feature>
<evidence type="ECO:0000256" key="1">
    <source>
        <dbReference type="SAM" id="MobiDB-lite"/>
    </source>
</evidence>
<dbReference type="Proteomes" id="UP000054097">
    <property type="component" value="Unassembled WGS sequence"/>
</dbReference>
<dbReference type="EMBL" id="KN824310">
    <property type="protein sequence ID" value="KIM25955.1"/>
    <property type="molecule type" value="Genomic_DNA"/>
</dbReference>
<feature type="compositionally biased region" description="Basic and acidic residues" evidence="1">
    <location>
        <begin position="57"/>
        <end position="69"/>
    </location>
</feature>
<feature type="region of interest" description="Disordered" evidence="1">
    <location>
        <begin position="1"/>
        <end position="90"/>
    </location>
</feature>
<dbReference type="OrthoDB" id="3158487at2759"/>
<keyword evidence="4" id="KW-1185">Reference proteome</keyword>
<name>A0A0C3AMZ4_SERVB</name>
<gene>
    <name evidence="3" type="ORF">M408DRAFT_10190</name>
</gene>
<keyword evidence="2" id="KW-0812">Transmembrane</keyword>
<evidence type="ECO:0000313" key="4">
    <source>
        <dbReference type="Proteomes" id="UP000054097"/>
    </source>
</evidence>
<keyword evidence="2" id="KW-1133">Transmembrane helix</keyword>
<dbReference type="AlphaFoldDB" id="A0A0C3AMZ4"/>